<accession>A0A486XUU7</accession>
<name>A0A486XUU7_9GAMM</name>
<gene>
    <name evidence="1" type="ORF">BAL341_2757</name>
</gene>
<dbReference type="EMBL" id="CAAJGR010000005">
    <property type="protein sequence ID" value="VHO05671.1"/>
    <property type="molecule type" value="Genomic_DNA"/>
</dbReference>
<reference evidence="1" key="1">
    <citation type="submission" date="2019-04" db="EMBL/GenBank/DDBJ databases">
        <authorList>
            <person name="Brambilla D."/>
        </authorList>
    </citation>
    <scope>NUCLEOTIDE SEQUENCE</scope>
    <source>
        <strain evidence="1">BAL1</strain>
    </source>
</reference>
<organism evidence="1">
    <name type="scientific">Rheinheimera sp. BAL341</name>
    <dbReference type="NCBI Taxonomy" id="1708203"/>
    <lineage>
        <taxon>Bacteria</taxon>
        <taxon>Pseudomonadati</taxon>
        <taxon>Pseudomonadota</taxon>
        <taxon>Gammaproteobacteria</taxon>
        <taxon>Chromatiales</taxon>
        <taxon>Chromatiaceae</taxon>
        <taxon>Rheinheimera</taxon>
    </lineage>
</organism>
<protein>
    <submittedName>
        <fullName evidence="1">Uncharacterized protein</fullName>
    </submittedName>
</protein>
<evidence type="ECO:0000313" key="1">
    <source>
        <dbReference type="EMBL" id="VHO05671.1"/>
    </source>
</evidence>
<sequence length="40" mass="4386">MISHCYVLLNVRPAYALDTAPLLNNLHIHTVKADKKAAGL</sequence>
<dbReference type="AlphaFoldDB" id="A0A486XUU7"/>
<proteinExistence type="predicted"/>